<dbReference type="PANTHER" id="PTHR10589:SF29">
    <property type="entry name" value="UBIQUITIN CARBOXYL-TERMINAL HYDROLASE"/>
    <property type="match status" value="1"/>
</dbReference>
<keyword evidence="11" id="KW-1185">Reference proteome</keyword>
<dbReference type="GO" id="GO:0005737">
    <property type="term" value="C:cytoplasm"/>
    <property type="evidence" value="ECO:0007669"/>
    <property type="project" value="TreeGrafter"/>
</dbReference>
<evidence type="ECO:0000256" key="2">
    <source>
        <dbReference type="ARBA" id="ARBA00022670"/>
    </source>
</evidence>
<feature type="site" description="Important for enzyme activity" evidence="6">
    <location>
        <position position="215"/>
    </location>
</feature>
<dbReference type="CDD" id="cd09617">
    <property type="entry name" value="Peptidase_C12_UCH37_BAP1"/>
    <property type="match status" value="1"/>
</dbReference>
<keyword evidence="2 6" id="KW-0645">Protease</keyword>
<dbReference type="InterPro" id="IPR038765">
    <property type="entry name" value="Papain-like_cys_pep_sf"/>
</dbReference>
<keyword evidence="5 6" id="KW-0788">Thiol protease</keyword>
<dbReference type="GO" id="GO:0006511">
    <property type="term" value="P:ubiquitin-dependent protein catabolic process"/>
    <property type="evidence" value="ECO:0007669"/>
    <property type="project" value="UniProtKB-UniRule"/>
</dbReference>
<comment type="caution">
    <text evidence="10">The sequence shown here is derived from an EMBL/GenBank/DDBJ whole genome shotgun (WGS) entry which is preliminary data.</text>
</comment>
<feature type="site" description="Transition state stabilizer" evidence="6">
    <location>
        <position position="104"/>
    </location>
</feature>
<evidence type="ECO:0000256" key="3">
    <source>
        <dbReference type="ARBA" id="ARBA00022786"/>
    </source>
</evidence>
<name>A0A9W9G9V0_9EURO</name>
<dbReference type="GeneID" id="81390115"/>
<keyword evidence="4 6" id="KW-0378">Hydrolase</keyword>
<dbReference type="Gene3D" id="3.40.532.10">
    <property type="entry name" value="Peptidase C12, ubiquitin carboxyl-terminal hydrolase"/>
    <property type="match status" value="1"/>
</dbReference>
<comment type="catalytic activity">
    <reaction evidence="1 6 7">
        <text>Thiol-dependent hydrolysis of ester, thioester, amide, peptide and isopeptide bonds formed by the C-terminal Gly of ubiquitin (a 76-residue protein attached to proteins as an intracellular targeting signal).</text>
        <dbReference type="EC" id="3.4.19.12"/>
    </reaction>
</comment>
<feature type="active site" description="Nucleophile" evidence="6">
    <location>
        <position position="110"/>
    </location>
</feature>
<feature type="active site" description="Proton donor" evidence="6">
    <location>
        <position position="200"/>
    </location>
</feature>
<evidence type="ECO:0000256" key="4">
    <source>
        <dbReference type="ARBA" id="ARBA00022801"/>
    </source>
</evidence>
<reference evidence="10" key="1">
    <citation type="submission" date="2022-11" db="EMBL/GenBank/DDBJ databases">
        <authorList>
            <person name="Petersen C."/>
        </authorList>
    </citation>
    <scope>NUCLEOTIDE SEQUENCE</scope>
    <source>
        <strain evidence="10">IBT 34128</strain>
    </source>
</reference>
<dbReference type="GO" id="GO:0004843">
    <property type="term" value="F:cysteine-type deubiquitinase activity"/>
    <property type="evidence" value="ECO:0007669"/>
    <property type="project" value="UniProtKB-UniRule"/>
</dbReference>
<feature type="domain" description="UCH catalytic" evidence="9">
    <location>
        <begin position="31"/>
        <end position="261"/>
    </location>
</feature>
<gene>
    <name evidence="10" type="ORF">NUU61_000363</name>
</gene>
<feature type="compositionally biased region" description="Basic and acidic residues" evidence="8">
    <location>
        <begin position="355"/>
        <end position="377"/>
    </location>
</feature>
<dbReference type="SUPFAM" id="SSF54001">
    <property type="entry name" value="Cysteine proteinases"/>
    <property type="match status" value="1"/>
</dbReference>
<comment type="similarity">
    <text evidence="6 7">Belongs to the peptidase C12 family.</text>
</comment>
<dbReference type="PROSITE" id="PS52048">
    <property type="entry name" value="UCH_DOMAIN"/>
    <property type="match status" value="1"/>
</dbReference>
<evidence type="ECO:0000256" key="6">
    <source>
        <dbReference type="PROSITE-ProRule" id="PRU01393"/>
    </source>
</evidence>
<feature type="region of interest" description="Disordered" evidence="8">
    <location>
        <begin position="1"/>
        <end position="23"/>
    </location>
</feature>
<sequence>MTQRVKRQRLSDPEGSHEPPATMLDKTKWNGFCEIESEPALFNVMLREFGVKGVKVQEVVSLDEEMMAFLKKPIYGLIFLFRWREDDSEQQEASCPDGIWFANQTASNACASVALLNIVNNIPGIDLGENLHHFKDFTMPFTPALRGDAINNFEFVKRIHNSFARKMDILSSDFQLKAEATAKKPRSKGLEMNESDSTFHFIAFMPAMGQLWKFDGLERQPQALGECSDDDWLEVAKPNILTRMAAYEVDQIEFSILGLVRDPLPDLVHQLAVNVRSLEILNERALSLQDTDPAGSDPAAVVLKETVLGPDSSLSLTREAIDAALVLEEARAQYQAGSADQLRQHQQELSNAQRGLRERIREEQQSQWADDDHAAGRRHDYGPAVRTWLQFLARKQLLEVLHE</sequence>
<protein>
    <recommendedName>
        <fullName evidence="7">Ubiquitin carboxyl-terminal hydrolase</fullName>
        <ecNumber evidence="7">3.4.19.12</ecNumber>
    </recommendedName>
</protein>
<dbReference type="EMBL" id="JAPMSZ010000001">
    <property type="protein sequence ID" value="KAJ5114604.1"/>
    <property type="molecule type" value="Genomic_DNA"/>
</dbReference>
<evidence type="ECO:0000259" key="9">
    <source>
        <dbReference type="PROSITE" id="PS52048"/>
    </source>
</evidence>
<evidence type="ECO:0000256" key="1">
    <source>
        <dbReference type="ARBA" id="ARBA00000707"/>
    </source>
</evidence>
<accession>A0A9W9G9V0</accession>
<dbReference type="InterPro" id="IPR001578">
    <property type="entry name" value="Peptidase_C12_UCH"/>
</dbReference>
<evidence type="ECO:0000313" key="10">
    <source>
        <dbReference type="EMBL" id="KAJ5114604.1"/>
    </source>
</evidence>
<dbReference type="PANTHER" id="PTHR10589">
    <property type="entry name" value="UBIQUITIN CARBOXYL-TERMINAL HYDROLASE"/>
    <property type="match status" value="1"/>
</dbReference>
<evidence type="ECO:0000313" key="11">
    <source>
        <dbReference type="Proteomes" id="UP001141434"/>
    </source>
</evidence>
<dbReference type="GO" id="GO:0016579">
    <property type="term" value="P:protein deubiquitination"/>
    <property type="evidence" value="ECO:0007669"/>
    <property type="project" value="TreeGrafter"/>
</dbReference>
<keyword evidence="3 6" id="KW-0833">Ubl conjugation pathway</keyword>
<evidence type="ECO:0000256" key="5">
    <source>
        <dbReference type="ARBA" id="ARBA00022807"/>
    </source>
</evidence>
<evidence type="ECO:0000256" key="7">
    <source>
        <dbReference type="RuleBase" id="RU361215"/>
    </source>
</evidence>
<dbReference type="OrthoDB" id="1924260at2759"/>
<dbReference type="FunFam" id="3.40.532.10:FF:000010">
    <property type="entry name" value="Ubiquitin carboxyl-terminal hydrolase"/>
    <property type="match status" value="1"/>
</dbReference>
<dbReference type="RefSeq" id="XP_056515797.1">
    <property type="nucleotide sequence ID" value="XM_056650947.1"/>
</dbReference>
<dbReference type="EC" id="3.4.19.12" evidence="7"/>
<dbReference type="InterPro" id="IPR036959">
    <property type="entry name" value="Peptidase_C12_UCH_sf"/>
</dbReference>
<dbReference type="PRINTS" id="PR00707">
    <property type="entry name" value="UBCTHYDRLASE"/>
</dbReference>
<proteinExistence type="inferred from homology"/>
<reference evidence="10" key="2">
    <citation type="journal article" date="2023" name="IMA Fungus">
        <title>Comparative genomic study of the Penicillium genus elucidates a diverse pangenome and 15 lateral gene transfer events.</title>
        <authorList>
            <person name="Petersen C."/>
            <person name="Sorensen T."/>
            <person name="Nielsen M.R."/>
            <person name="Sondergaard T.E."/>
            <person name="Sorensen J.L."/>
            <person name="Fitzpatrick D.A."/>
            <person name="Frisvad J.C."/>
            <person name="Nielsen K.L."/>
        </authorList>
    </citation>
    <scope>NUCLEOTIDE SEQUENCE</scope>
    <source>
        <strain evidence="10">IBT 34128</strain>
    </source>
</reference>
<evidence type="ECO:0000256" key="8">
    <source>
        <dbReference type="SAM" id="MobiDB-lite"/>
    </source>
</evidence>
<organism evidence="10 11">
    <name type="scientific">Penicillium alfredii</name>
    <dbReference type="NCBI Taxonomy" id="1506179"/>
    <lineage>
        <taxon>Eukaryota</taxon>
        <taxon>Fungi</taxon>
        <taxon>Dikarya</taxon>
        <taxon>Ascomycota</taxon>
        <taxon>Pezizomycotina</taxon>
        <taxon>Eurotiomycetes</taxon>
        <taxon>Eurotiomycetidae</taxon>
        <taxon>Eurotiales</taxon>
        <taxon>Aspergillaceae</taxon>
        <taxon>Penicillium</taxon>
    </lineage>
</organism>
<feature type="region of interest" description="Disordered" evidence="8">
    <location>
        <begin position="338"/>
        <end position="377"/>
    </location>
</feature>
<dbReference type="Proteomes" id="UP001141434">
    <property type="component" value="Unassembled WGS sequence"/>
</dbReference>
<dbReference type="Pfam" id="PF01088">
    <property type="entry name" value="Peptidase_C12"/>
    <property type="match status" value="1"/>
</dbReference>
<dbReference type="AlphaFoldDB" id="A0A9W9G9V0"/>